<dbReference type="InterPro" id="IPR003400">
    <property type="entry name" value="ExbD"/>
</dbReference>
<evidence type="ECO:0000256" key="2">
    <source>
        <dbReference type="ARBA" id="ARBA00005811"/>
    </source>
</evidence>
<dbReference type="Pfam" id="PF02472">
    <property type="entry name" value="ExbD"/>
    <property type="match status" value="1"/>
</dbReference>
<dbReference type="OrthoDB" id="9793581at2"/>
<feature type="transmembrane region" description="Helical" evidence="8">
    <location>
        <begin position="20"/>
        <end position="39"/>
    </location>
</feature>
<keyword evidence="7" id="KW-0813">Transport</keyword>
<evidence type="ECO:0000256" key="3">
    <source>
        <dbReference type="ARBA" id="ARBA00022475"/>
    </source>
</evidence>
<evidence type="ECO:0000256" key="6">
    <source>
        <dbReference type="ARBA" id="ARBA00023136"/>
    </source>
</evidence>
<evidence type="ECO:0000256" key="4">
    <source>
        <dbReference type="ARBA" id="ARBA00022692"/>
    </source>
</evidence>
<keyword evidence="3" id="KW-1003">Cell membrane</keyword>
<dbReference type="EMBL" id="JTKH01000006">
    <property type="protein sequence ID" value="KII80638.1"/>
    <property type="molecule type" value="Genomic_DNA"/>
</dbReference>
<evidence type="ECO:0000313" key="10">
    <source>
        <dbReference type="Proteomes" id="UP000031672"/>
    </source>
</evidence>
<keyword evidence="5 8" id="KW-1133">Transmembrane helix</keyword>
<proteinExistence type="inferred from homology"/>
<accession>A0A0C2KEQ9</accession>
<evidence type="ECO:0000256" key="7">
    <source>
        <dbReference type="RuleBase" id="RU003879"/>
    </source>
</evidence>
<reference evidence="9 10" key="1">
    <citation type="submission" date="2014-11" db="EMBL/GenBank/DDBJ databases">
        <title>Draft Genome Sequence of Vibrio piscirenalis strains CECT 8603T and CECT 8604, two marine Gammaproteobacterium isolated from cultured gilthead sea bream (Sparus aurata).</title>
        <authorList>
            <person name="Arahal D.R."/>
            <person name="Rodrigo-Torres L."/>
            <person name="Lucena T."/>
            <person name="Pujalte M.J."/>
        </authorList>
    </citation>
    <scope>NUCLEOTIDE SEQUENCE [LARGE SCALE GENOMIC DNA]</scope>
    <source>
        <strain evidence="9 10">DCR 1-4-2</strain>
    </source>
</reference>
<comment type="caution">
    <text evidence="9">The sequence shown here is derived from an EMBL/GenBank/DDBJ whole genome shotgun (WGS) entry which is preliminary data.</text>
</comment>
<dbReference type="GO" id="GO:0015031">
    <property type="term" value="P:protein transport"/>
    <property type="evidence" value="ECO:0007669"/>
    <property type="project" value="UniProtKB-KW"/>
</dbReference>
<organism evidence="9 10">
    <name type="scientific">Vibrio renipiscarius</name>
    <dbReference type="NCBI Taxonomy" id="1461322"/>
    <lineage>
        <taxon>Bacteria</taxon>
        <taxon>Pseudomonadati</taxon>
        <taxon>Pseudomonadota</taxon>
        <taxon>Gammaproteobacteria</taxon>
        <taxon>Vibrionales</taxon>
        <taxon>Vibrionaceae</taxon>
        <taxon>Vibrio</taxon>
    </lineage>
</organism>
<evidence type="ECO:0000256" key="5">
    <source>
        <dbReference type="ARBA" id="ARBA00022989"/>
    </source>
</evidence>
<dbReference type="RefSeq" id="WP_040987989.1">
    <property type="nucleotide sequence ID" value="NZ_JTKH01000006.1"/>
</dbReference>
<name>A0A0C2NU76_9VIBR</name>
<evidence type="ECO:0000256" key="1">
    <source>
        <dbReference type="ARBA" id="ARBA00004162"/>
    </source>
</evidence>
<sequence>MIQSHSQFGDDEFKPDLTPMLDIIFIVMVFLLLTANVSVQTLNVDIPKTEESSALTRPDKPVISVGILYSDVDTNQGNRWAVDGTEFQDWGGFTAALLKARSETPDKPIVIAADKKADVESMLNLLAFMQKHHISATNIVMEEH</sequence>
<comment type="similarity">
    <text evidence="2 7">Belongs to the ExbD/TolR family.</text>
</comment>
<evidence type="ECO:0000256" key="8">
    <source>
        <dbReference type="SAM" id="Phobius"/>
    </source>
</evidence>
<dbReference type="STRING" id="1461322.OJ16_04875"/>
<protein>
    <submittedName>
        <fullName evidence="9">Biopolymer transporter ExbD</fullName>
    </submittedName>
</protein>
<gene>
    <name evidence="9" type="ORF">OJ16_04875</name>
</gene>
<evidence type="ECO:0000313" key="9">
    <source>
        <dbReference type="EMBL" id="KII80638.1"/>
    </source>
</evidence>
<keyword evidence="10" id="KW-1185">Reference proteome</keyword>
<dbReference type="Proteomes" id="UP000031672">
    <property type="component" value="Unassembled WGS sequence"/>
</dbReference>
<keyword evidence="6 8" id="KW-0472">Membrane</keyword>
<dbReference type="GO" id="GO:0022857">
    <property type="term" value="F:transmembrane transporter activity"/>
    <property type="evidence" value="ECO:0007669"/>
    <property type="project" value="InterPro"/>
</dbReference>
<dbReference type="GO" id="GO:0005886">
    <property type="term" value="C:plasma membrane"/>
    <property type="evidence" value="ECO:0007669"/>
    <property type="project" value="UniProtKB-SubCell"/>
</dbReference>
<accession>A0A0C2NU76</accession>
<keyword evidence="7" id="KW-0653">Protein transport</keyword>
<comment type="subcellular location">
    <subcellularLocation>
        <location evidence="1">Cell membrane</location>
        <topology evidence="1">Single-pass membrane protein</topology>
    </subcellularLocation>
    <subcellularLocation>
        <location evidence="7">Cell membrane</location>
        <topology evidence="7">Single-pass type II membrane protein</topology>
    </subcellularLocation>
</comment>
<dbReference type="PANTHER" id="PTHR30558:SF15">
    <property type="entry name" value="BIOPOLYMER TRANSPORT PROTEIN EXBD1"/>
    <property type="match status" value="1"/>
</dbReference>
<dbReference type="PANTHER" id="PTHR30558">
    <property type="entry name" value="EXBD MEMBRANE COMPONENT OF PMF-DRIVEN MACROMOLECULE IMPORT SYSTEM"/>
    <property type="match status" value="1"/>
</dbReference>
<dbReference type="AlphaFoldDB" id="A0A0C2NU76"/>
<keyword evidence="4 7" id="KW-0812">Transmembrane</keyword>